<name>A0A1I0QMA2_9RHOB</name>
<sequence length="66" mass="7070">MGHNWIIDVLADLKSFAHTNGLDLLADHLEQTAAVATAEIATTSEGTMRAQYNGKEQTGQLSSRLG</sequence>
<accession>A0A1I0QMA2</accession>
<dbReference type="STRING" id="364200.SAMN04488515_2015"/>
<gene>
    <name evidence="1" type="ORF">SAMN04488515_2015</name>
</gene>
<keyword evidence="2" id="KW-1185">Reference proteome</keyword>
<dbReference type="RefSeq" id="WP_165611815.1">
    <property type="nucleotide sequence ID" value="NZ_FOIZ01000001.1"/>
</dbReference>
<protein>
    <submittedName>
        <fullName evidence="1">Uncharacterized protein</fullName>
    </submittedName>
</protein>
<organism evidence="1 2">
    <name type="scientific">Cognatiyoonia koreensis</name>
    <dbReference type="NCBI Taxonomy" id="364200"/>
    <lineage>
        <taxon>Bacteria</taxon>
        <taxon>Pseudomonadati</taxon>
        <taxon>Pseudomonadota</taxon>
        <taxon>Alphaproteobacteria</taxon>
        <taxon>Rhodobacterales</taxon>
        <taxon>Paracoccaceae</taxon>
        <taxon>Cognatiyoonia</taxon>
    </lineage>
</organism>
<dbReference type="EMBL" id="FOIZ01000001">
    <property type="protein sequence ID" value="SEW28330.1"/>
    <property type="molecule type" value="Genomic_DNA"/>
</dbReference>
<proteinExistence type="predicted"/>
<dbReference type="AlphaFoldDB" id="A0A1I0QMA2"/>
<evidence type="ECO:0000313" key="2">
    <source>
        <dbReference type="Proteomes" id="UP000199167"/>
    </source>
</evidence>
<dbReference type="Proteomes" id="UP000199167">
    <property type="component" value="Unassembled WGS sequence"/>
</dbReference>
<reference evidence="1 2" key="1">
    <citation type="submission" date="2016-10" db="EMBL/GenBank/DDBJ databases">
        <authorList>
            <person name="de Groot N.N."/>
        </authorList>
    </citation>
    <scope>NUCLEOTIDE SEQUENCE [LARGE SCALE GENOMIC DNA]</scope>
    <source>
        <strain evidence="1 2">DSM 17925</strain>
    </source>
</reference>
<evidence type="ECO:0000313" key="1">
    <source>
        <dbReference type="EMBL" id="SEW28330.1"/>
    </source>
</evidence>